<dbReference type="AlphaFoldDB" id="A0A914D9Z9"/>
<keyword evidence="2" id="KW-1185">Reference proteome</keyword>
<proteinExistence type="predicted"/>
<dbReference type="Gene3D" id="2.120.10.30">
    <property type="entry name" value="TolB, C-terminal domain"/>
    <property type="match status" value="1"/>
</dbReference>
<dbReference type="Proteomes" id="UP000887540">
    <property type="component" value="Unplaced"/>
</dbReference>
<evidence type="ECO:0000313" key="3">
    <source>
        <dbReference type="WBParaSite" id="ACRNAN_scaffold21050.g15820.t1"/>
    </source>
</evidence>
<dbReference type="InterPro" id="IPR011042">
    <property type="entry name" value="6-blade_b-propeller_TolB-like"/>
</dbReference>
<organism evidence="2 3">
    <name type="scientific">Acrobeloides nanus</name>
    <dbReference type="NCBI Taxonomy" id="290746"/>
    <lineage>
        <taxon>Eukaryota</taxon>
        <taxon>Metazoa</taxon>
        <taxon>Ecdysozoa</taxon>
        <taxon>Nematoda</taxon>
        <taxon>Chromadorea</taxon>
        <taxon>Rhabditida</taxon>
        <taxon>Tylenchina</taxon>
        <taxon>Cephalobomorpha</taxon>
        <taxon>Cephaloboidea</taxon>
        <taxon>Cephalobidae</taxon>
        <taxon>Acrobeloides</taxon>
    </lineage>
</organism>
<sequence length="210" mass="23551">MTRYRYSFSSNATNVPFNDQNRANRVQLSSYRRITRGTPGKRSSPIVNPAARSSPYSIAAPRGGPSKRSAPSAQIFLKNGPTYHYSELLKTSYDEIHGDLIKVYSKTNPNPDDNVKEPRGVAYDEEMKKWIVADTGNNSIRLYDINSKIGDCVTGNLKKPTAIAVCQPGKTLAILDYEAIRLYDYRNQEFFAVVKIENCRGTYCGLLLHS</sequence>
<evidence type="ECO:0000313" key="2">
    <source>
        <dbReference type="Proteomes" id="UP000887540"/>
    </source>
</evidence>
<feature type="region of interest" description="Disordered" evidence="1">
    <location>
        <begin position="35"/>
        <end position="72"/>
    </location>
</feature>
<evidence type="ECO:0000256" key="1">
    <source>
        <dbReference type="SAM" id="MobiDB-lite"/>
    </source>
</evidence>
<dbReference type="WBParaSite" id="ACRNAN_scaffold21050.g15820.t1">
    <property type="protein sequence ID" value="ACRNAN_scaffold21050.g15820.t1"/>
    <property type="gene ID" value="ACRNAN_scaffold21050.g15820"/>
</dbReference>
<accession>A0A914D9Z9</accession>
<name>A0A914D9Z9_9BILA</name>
<dbReference type="SUPFAM" id="SSF63825">
    <property type="entry name" value="YWTD domain"/>
    <property type="match status" value="1"/>
</dbReference>
<reference evidence="3" key="1">
    <citation type="submission" date="2022-11" db="UniProtKB">
        <authorList>
            <consortium name="WormBaseParasite"/>
        </authorList>
    </citation>
    <scope>IDENTIFICATION</scope>
</reference>
<protein>
    <submittedName>
        <fullName evidence="3">Uncharacterized protein</fullName>
    </submittedName>
</protein>